<proteinExistence type="predicted"/>
<gene>
    <name evidence="1" type="ORF">BBIA_2246</name>
</gene>
<keyword evidence="2" id="KW-1185">Reference proteome</keyword>
<evidence type="ECO:0000313" key="1">
    <source>
        <dbReference type="EMBL" id="KFI44929.1"/>
    </source>
</evidence>
<accession>A0A086ZEH9</accession>
<evidence type="ECO:0000313" key="2">
    <source>
        <dbReference type="Proteomes" id="UP000029108"/>
    </source>
</evidence>
<dbReference type="EMBL" id="JGYN01000044">
    <property type="protein sequence ID" value="KFI44929.1"/>
    <property type="molecule type" value="Genomic_DNA"/>
</dbReference>
<protein>
    <submittedName>
        <fullName evidence="1">Uncharacterized protein</fullName>
    </submittedName>
</protein>
<comment type="caution">
    <text evidence="1">The sequence shown here is derived from an EMBL/GenBank/DDBJ whole genome shotgun (WGS) entry which is preliminary data.</text>
</comment>
<reference evidence="1 2" key="1">
    <citation type="submission" date="2014-03" db="EMBL/GenBank/DDBJ databases">
        <title>Genomics of Bifidobacteria.</title>
        <authorList>
            <person name="Ventura M."/>
            <person name="Milani C."/>
            <person name="Lugli G.A."/>
        </authorList>
    </citation>
    <scope>NUCLEOTIDE SEQUENCE [LARGE SCALE GENOMIC DNA]</scope>
    <source>
        <strain evidence="1 2">DSM 23969</strain>
    </source>
</reference>
<name>A0A086ZEH9_9BIFI</name>
<sequence>MASEEAKFVQRAERLAGRDGVVGFMPAAAREAAFA</sequence>
<feature type="non-terminal residue" evidence="1">
    <location>
        <position position="35"/>
    </location>
</feature>
<dbReference type="AlphaFoldDB" id="A0A086ZEH9"/>
<organism evidence="1 2">
    <name type="scientific">Bifidobacterium biavatii DSM 23969</name>
    <dbReference type="NCBI Taxonomy" id="1437608"/>
    <lineage>
        <taxon>Bacteria</taxon>
        <taxon>Bacillati</taxon>
        <taxon>Actinomycetota</taxon>
        <taxon>Actinomycetes</taxon>
        <taxon>Bifidobacteriales</taxon>
        <taxon>Bifidobacteriaceae</taxon>
        <taxon>Bifidobacterium</taxon>
    </lineage>
</organism>
<dbReference type="Proteomes" id="UP000029108">
    <property type="component" value="Unassembled WGS sequence"/>
</dbReference>